<keyword evidence="6 7" id="KW-0472">Membrane</keyword>
<evidence type="ECO:0000256" key="5">
    <source>
        <dbReference type="ARBA" id="ARBA00022989"/>
    </source>
</evidence>
<feature type="transmembrane region" description="Helical" evidence="7">
    <location>
        <begin position="402"/>
        <end position="428"/>
    </location>
</feature>
<gene>
    <name evidence="9" type="ORF">ACETIH_15175</name>
</gene>
<dbReference type="EMBL" id="JBHOMY010000040">
    <property type="protein sequence ID" value="MFC1458025.1"/>
    <property type="molecule type" value="Genomic_DNA"/>
</dbReference>
<evidence type="ECO:0000256" key="7">
    <source>
        <dbReference type="RuleBase" id="RU369079"/>
    </source>
</evidence>
<comment type="subcellular location">
    <subcellularLocation>
        <location evidence="1 7">Cell inner membrane</location>
        <topology evidence="1 7">Multi-pass membrane protein</topology>
    </subcellularLocation>
</comment>
<feature type="transmembrane region" description="Helical" evidence="7">
    <location>
        <begin position="94"/>
        <end position="114"/>
    </location>
</feature>
<comment type="caution">
    <text evidence="9">The sequence shown here is derived from an EMBL/GenBank/DDBJ whole genome shotgun (WGS) entry which is preliminary data.</text>
</comment>
<evidence type="ECO:0000256" key="1">
    <source>
        <dbReference type="ARBA" id="ARBA00004429"/>
    </source>
</evidence>
<keyword evidence="4 7" id="KW-0812">Transmembrane</keyword>
<evidence type="ECO:0000313" key="9">
    <source>
        <dbReference type="EMBL" id="MFC1458025.1"/>
    </source>
</evidence>
<dbReference type="NCBIfam" id="TIGR00786">
    <property type="entry name" value="dctM"/>
    <property type="match status" value="1"/>
</dbReference>
<evidence type="ECO:0000256" key="4">
    <source>
        <dbReference type="ARBA" id="ARBA00022692"/>
    </source>
</evidence>
<keyword evidence="5 7" id="KW-1133">Transmembrane helix</keyword>
<protein>
    <recommendedName>
        <fullName evidence="7">TRAP transporter large permease protein</fullName>
    </recommendedName>
</protein>
<reference evidence="9 10" key="1">
    <citation type="submission" date="2024-09" db="EMBL/GenBank/DDBJ databases">
        <title>Nodulacao em especies de Leguminosae Basais da Amazonia e Caracterizacao dos Rizobios e Bacterias Associadas aos Nodulos.</title>
        <authorList>
            <person name="Jambeiro I.C.A."/>
            <person name="Lopes I.S."/>
            <person name="Aguiar E.R.G.R."/>
            <person name="Santos A.F.J."/>
            <person name="Dos Santos J.M.F."/>
            <person name="Gross E."/>
        </authorList>
    </citation>
    <scope>NUCLEOTIDE SEQUENCE [LARGE SCALE GENOMIC DNA]</scope>
    <source>
        <strain evidence="9 10">BRUESC1165</strain>
    </source>
</reference>
<feature type="transmembrane region" description="Helical" evidence="7">
    <location>
        <begin position="243"/>
        <end position="259"/>
    </location>
</feature>
<feature type="transmembrane region" description="Helical" evidence="7">
    <location>
        <begin position="172"/>
        <end position="194"/>
    </location>
</feature>
<keyword evidence="7" id="KW-0813">Transport</keyword>
<organism evidence="9 10">
    <name type="scientific">Microvirga arabica</name>
    <dbReference type="NCBI Taxonomy" id="1128671"/>
    <lineage>
        <taxon>Bacteria</taxon>
        <taxon>Pseudomonadati</taxon>
        <taxon>Pseudomonadota</taxon>
        <taxon>Alphaproteobacteria</taxon>
        <taxon>Hyphomicrobiales</taxon>
        <taxon>Methylobacteriaceae</taxon>
        <taxon>Microvirga</taxon>
    </lineage>
</organism>
<comment type="subunit">
    <text evidence="7">The complex comprises the extracytoplasmic solute receptor protein and the two transmembrane proteins.</text>
</comment>
<keyword evidence="2" id="KW-1003">Cell membrane</keyword>
<feature type="transmembrane region" description="Helical" evidence="7">
    <location>
        <begin position="55"/>
        <end position="74"/>
    </location>
</feature>
<feature type="transmembrane region" description="Helical" evidence="7">
    <location>
        <begin position="6"/>
        <end position="34"/>
    </location>
</feature>
<feature type="domain" description="TRAP C4-dicarboxylate transport system permease DctM subunit" evidence="8">
    <location>
        <begin position="10"/>
        <end position="418"/>
    </location>
</feature>
<keyword evidence="10" id="KW-1185">Reference proteome</keyword>
<feature type="transmembrane region" description="Helical" evidence="7">
    <location>
        <begin position="215"/>
        <end position="237"/>
    </location>
</feature>
<evidence type="ECO:0000256" key="3">
    <source>
        <dbReference type="ARBA" id="ARBA00022519"/>
    </source>
</evidence>
<evidence type="ECO:0000313" key="10">
    <source>
        <dbReference type="Proteomes" id="UP001593940"/>
    </source>
</evidence>
<sequence>MTNMLIVALLFFVLMAIGMPVAFAIGIAGVVFFVQNPDLPFTIPAQVTISQTQNFALLAVPLFILAGNFMNRSGITERLLDLASVLTGRLKGGLAQVSILLSALMGGVSGSAIADAAMQSRVLGEEMTRRGMSPGFTAGVLSFGSILTPIIPPGIGMILYGTIGQVSIGRLFAAGFIPALMLGLGLSFAVWLTAKKRNYPPQRTTRPSLAEYGSAFRGGIWALLFPVFLLAGLRMGIFTPSEIGAFAVVYALFIGILVYRKMNAKGFVHALEISLGDVGAVMFLISLSAIFSYGIVFERIPEVISEGITSITDDVSLVMVLIVILVIIAGCFIDATVLIIMMTPIFLPLVRSLGGDPVHFGIVFIVAATIGNFTPPVGAAMYTVCSILKVRVGTYTRESVPLMIAIAIVSLLLIFVPKAVLFLPNLLFG</sequence>
<dbReference type="PANTHER" id="PTHR33362:SF4">
    <property type="entry name" value="2,3-DIKETO-L-GULONATE TRAP TRANSPORTER LARGE PERMEASE PROTEIN YIAN"/>
    <property type="match status" value="1"/>
</dbReference>
<dbReference type="Pfam" id="PF06808">
    <property type="entry name" value="DctM"/>
    <property type="match status" value="1"/>
</dbReference>
<dbReference type="InterPro" id="IPR004681">
    <property type="entry name" value="TRAP_DctM"/>
</dbReference>
<dbReference type="PIRSF" id="PIRSF006066">
    <property type="entry name" value="HI0050"/>
    <property type="match status" value="1"/>
</dbReference>
<name>A0ABV6Y9T5_9HYPH</name>
<dbReference type="RefSeq" id="WP_246520792.1">
    <property type="nucleotide sequence ID" value="NZ_JAFBID010000128.1"/>
</dbReference>
<proteinExistence type="inferred from homology"/>
<accession>A0ABV6Y9T5</accession>
<dbReference type="Proteomes" id="UP001593940">
    <property type="component" value="Unassembled WGS sequence"/>
</dbReference>
<keyword evidence="3 7" id="KW-0997">Cell inner membrane</keyword>
<feature type="transmembrane region" description="Helical" evidence="7">
    <location>
        <begin position="362"/>
        <end position="382"/>
    </location>
</feature>
<comment type="similarity">
    <text evidence="7">Belongs to the TRAP transporter large permease family.</text>
</comment>
<evidence type="ECO:0000256" key="2">
    <source>
        <dbReference type="ARBA" id="ARBA00022475"/>
    </source>
</evidence>
<evidence type="ECO:0000256" key="6">
    <source>
        <dbReference type="ARBA" id="ARBA00023136"/>
    </source>
</evidence>
<dbReference type="InterPro" id="IPR010656">
    <property type="entry name" value="DctM"/>
</dbReference>
<feature type="transmembrane region" description="Helical" evidence="7">
    <location>
        <begin position="135"/>
        <end position="160"/>
    </location>
</feature>
<feature type="transmembrane region" description="Helical" evidence="7">
    <location>
        <begin position="271"/>
        <end position="297"/>
    </location>
</feature>
<dbReference type="PANTHER" id="PTHR33362">
    <property type="entry name" value="SIALIC ACID TRAP TRANSPORTER PERMEASE PROTEIN SIAT-RELATED"/>
    <property type="match status" value="1"/>
</dbReference>
<evidence type="ECO:0000259" key="8">
    <source>
        <dbReference type="Pfam" id="PF06808"/>
    </source>
</evidence>
<feature type="transmembrane region" description="Helical" evidence="7">
    <location>
        <begin position="317"/>
        <end position="350"/>
    </location>
</feature>
<comment type="function">
    <text evidence="7">Part of the tripartite ATP-independent periplasmic (TRAP) transport system.</text>
</comment>